<dbReference type="EMBL" id="CP064748">
    <property type="protein sequence ID" value="QPC61294.1"/>
    <property type="molecule type" value="Genomic_DNA"/>
</dbReference>
<name>A0A2T4GQ38_FUSCU</name>
<accession>A0A2T4GQ38</accession>
<dbReference type="Proteomes" id="UP000241587">
    <property type="component" value="Unassembled WGS sequence"/>
</dbReference>
<sequence>MTAVRGMVGLRVKGLPRERYSAVGTHFAGLLLLQARFVPSFPLSIPTPIFFECYFAHAVLVYLHAAAVLQLLLGTCLLSLSSVSVTSLSQPSLLNARYYQYLHTLLRSYTVMLLNTLTNSPPFAVPQLPPLPLPQPPPRLAISGSYFQRLLPTAEFRQHKITPVAV</sequence>
<proteinExistence type="predicted"/>
<evidence type="ECO:0000313" key="3">
    <source>
        <dbReference type="EMBL" id="QPC61294.1"/>
    </source>
</evidence>
<keyword evidence="1" id="KW-1133">Transmembrane helix</keyword>
<gene>
    <name evidence="2" type="ORF">FCULG_00000663</name>
    <name evidence="3" type="ORF">HYE67_003525</name>
</gene>
<feature type="transmembrane region" description="Helical" evidence="1">
    <location>
        <begin position="20"/>
        <end position="39"/>
    </location>
</feature>
<keyword evidence="1" id="KW-0812">Transmembrane</keyword>
<dbReference type="AlphaFoldDB" id="A0A2T4GQ38"/>
<protein>
    <submittedName>
        <fullName evidence="2">Uncharacterized protein</fullName>
    </submittedName>
</protein>
<dbReference type="Proteomes" id="UP000663297">
    <property type="component" value="Chromosome 2"/>
</dbReference>
<reference evidence="2 4" key="1">
    <citation type="submission" date="2018-02" db="EMBL/GenBank/DDBJ databases">
        <title>Fusarium culmorum secondary metabolites in fungal-bacterial-plant interactions.</title>
        <authorList>
            <person name="Schmidt R."/>
        </authorList>
    </citation>
    <scope>NUCLEOTIDE SEQUENCE [LARGE SCALE GENOMIC DNA]</scope>
    <source>
        <strain evidence="2 4">PV</strain>
    </source>
</reference>
<evidence type="ECO:0000313" key="2">
    <source>
        <dbReference type="EMBL" id="PTD05677.1"/>
    </source>
</evidence>
<organism evidence="2 4">
    <name type="scientific">Fusarium culmorum</name>
    <dbReference type="NCBI Taxonomy" id="5516"/>
    <lineage>
        <taxon>Eukaryota</taxon>
        <taxon>Fungi</taxon>
        <taxon>Dikarya</taxon>
        <taxon>Ascomycota</taxon>
        <taxon>Pezizomycotina</taxon>
        <taxon>Sordariomycetes</taxon>
        <taxon>Hypocreomycetidae</taxon>
        <taxon>Hypocreales</taxon>
        <taxon>Nectriaceae</taxon>
        <taxon>Fusarium</taxon>
    </lineage>
</organism>
<keyword evidence="4" id="KW-1185">Reference proteome</keyword>
<reference evidence="3" key="2">
    <citation type="submission" date="2020-11" db="EMBL/GenBank/DDBJ databases">
        <title>The chromosome-scale genome resource for two endophytic Fusarium species: F. culmorum and F. pseudograminearum.</title>
        <authorList>
            <person name="Yuan Z."/>
        </authorList>
    </citation>
    <scope>NUCLEOTIDE SEQUENCE</scope>
    <source>
        <strain evidence="3">Class2-1B</strain>
    </source>
</reference>
<evidence type="ECO:0000313" key="4">
    <source>
        <dbReference type="Proteomes" id="UP000241587"/>
    </source>
</evidence>
<feature type="transmembrane region" description="Helical" evidence="1">
    <location>
        <begin position="59"/>
        <end position="80"/>
    </location>
</feature>
<keyword evidence="1" id="KW-0472">Membrane</keyword>
<dbReference type="OrthoDB" id="10507069at2759"/>
<dbReference type="EMBL" id="PVEM01000012">
    <property type="protein sequence ID" value="PTD05677.1"/>
    <property type="molecule type" value="Genomic_DNA"/>
</dbReference>
<evidence type="ECO:0000256" key="1">
    <source>
        <dbReference type="SAM" id="Phobius"/>
    </source>
</evidence>